<organism evidence="2 3">
    <name type="scientific">Hermanssonia centrifuga</name>
    <dbReference type="NCBI Taxonomy" id="98765"/>
    <lineage>
        <taxon>Eukaryota</taxon>
        <taxon>Fungi</taxon>
        <taxon>Dikarya</taxon>
        <taxon>Basidiomycota</taxon>
        <taxon>Agaricomycotina</taxon>
        <taxon>Agaricomycetes</taxon>
        <taxon>Polyporales</taxon>
        <taxon>Meruliaceae</taxon>
        <taxon>Hermanssonia</taxon>
    </lineage>
</organism>
<dbReference type="AlphaFoldDB" id="A0A2R6NQC7"/>
<dbReference type="Proteomes" id="UP000186601">
    <property type="component" value="Unassembled WGS sequence"/>
</dbReference>
<reference evidence="2 3" key="1">
    <citation type="submission" date="2018-02" db="EMBL/GenBank/DDBJ databases">
        <title>Genome sequence of the basidiomycete white-rot fungus Phlebia centrifuga.</title>
        <authorList>
            <person name="Granchi Z."/>
            <person name="Peng M."/>
            <person name="de Vries R.P."/>
            <person name="Hilden K."/>
            <person name="Makela M.R."/>
            <person name="Grigoriev I."/>
            <person name="Riley R."/>
        </authorList>
    </citation>
    <scope>NUCLEOTIDE SEQUENCE [LARGE SCALE GENOMIC DNA]</scope>
    <source>
        <strain evidence="2 3">FBCC195</strain>
    </source>
</reference>
<feature type="compositionally biased region" description="Low complexity" evidence="1">
    <location>
        <begin position="16"/>
        <end position="31"/>
    </location>
</feature>
<evidence type="ECO:0000313" key="2">
    <source>
        <dbReference type="EMBL" id="PSR74769.1"/>
    </source>
</evidence>
<accession>A0A2R6NQC7</accession>
<evidence type="ECO:0000256" key="1">
    <source>
        <dbReference type="SAM" id="MobiDB-lite"/>
    </source>
</evidence>
<proteinExistence type="predicted"/>
<feature type="region of interest" description="Disordered" evidence="1">
    <location>
        <begin position="1"/>
        <end position="32"/>
    </location>
</feature>
<dbReference type="EMBL" id="MLYV02000957">
    <property type="protein sequence ID" value="PSR74769.1"/>
    <property type="molecule type" value="Genomic_DNA"/>
</dbReference>
<gene>
    <name evidence="2" type="ORF">PHLCEN_2v9566</name>
</gene>
<sequence length="236" mass="25966">MAAPYRVQEGLHSNQSLGSVSQNSHSGSSISEFDNTFGPMMTSSSYSMSGGMVDNMARAQAQFVDQLINDLRLGTNERTILHQASTISHAQQFTLLTGHILATRMEVQTISDAVTKALVTLAALKDHTRQIWELTEPQQRMIATPLTKKKNDKGADTGFWKEMNEKLRALYNTHGAVNGHNSDAWREWEDQVIQADADLYGTGRPSEQGMALDDDDFGDIMYAALGDDLDTDPLAA</sequence>
<comment type="caution">
    <text evidence="2">The sequence shown here is derived from an EMBL/GenBank/DDBJ whole genome shotgun (WGS) entry which is preliminary data.</text>
</comment>
<evidence type="ECO:0000313" key="3">
    <source>
        <dbReference type="Proteomes" id="UP000186601"/>
    </source>
</evidence>
<keyword evidence="3" id="KW-1185">Reference proteome</keyword>
<name>A0A2R6NQC7_9APHY</name>
<protein>
    <submittedName>
        <fullName evidence="2">Uncharacterized protein</fullName>
    </submittedName>
</protein>
<dbReference type="OrthoDB" id="2757019at2759"/>